<evidence type="ECO:0000313" key="2">
    <source>
        <dbReference type="Proteomes" id="UP000003532"/>
    </source>
</evidence>
<organism evidence="1 2">
    <name type="scientific">Salmonella enterica subsp. enterica serovar Inverness str. R8-3668</name>
    <dbReference type="NCBI Taxonomy" id="913075"/>
    <lineage>
        <taxon>Bacteria</taxon>
        <taxon>Pseudomonadati</taxon>
        <taxon>Pseudomonadota</taxon>
        <taxon>Gammaproteobacteria</taxon>
        <taxon>Enterobacterales</taxon>
        <taxon>Enterobacteriaceae</taxon>
        <taxon>Salmonella</taxon>
    </lineage>
</organism>
<name>G5NKQ2_SALET</name>
<dbReference type="AlphaFoldDB" id="G5NKQ2"/>
<comment type="caution">
    <text evidence="1">The sequence shown here is derived from an EMBL/GenBank/DDBJ whole genome shotgun (WGS) entry which is preliminary data.</text>
</comment>
<protein>
    <submittedName>
        <fullName evidence="1">Uncharacterized protein</fullName>
    </submittedName>
</protein>
<reference evidence="1 2" key="1">
    <citation type="journal article" date="2011" name="BMC Genomics">
        <title>Genome sequencing reveals diversification of virulence factor content and possible host adaptation in distinct subpopulations of Salmonella enterica.</title>
        <authorList>
            <person name="den Bakker H.C."/>
            <person name="Moreno Switt A.I."/>
            <person name="Govoni G."/>
            <person name="Cummings C.A."/>
            <person name="Ranieri M.L."/>
            <person name="Degoricija L."/>
            <person name="Hoelzer K."/>
            <person name="Rodriguez-Rivera L.D."/>
            <person name="Brown S."/>
            <person name="Bolchacova E."/>
            <person name="Furtado M.R."/>
            <person name="Wiedmann M."/>
        </authorList>
    </citation>
    <scope>NUCLEOTIDE SEQUENCE [LARGE SCALE GENOMIC DNA]</scope>
    <source>
        <strain evidence="1 2">R8-3668</strain>
    </source>
</reference>
<sequence>MSFATSSWWSRAWGAVFLVVPRLGRAWGAGVKPLVAERRMMSCD</sequence>
<gene>
    <name evidence="1" type="ORF">LTSEINV_5726</name>
</gene>
<accession>G5NKQ2</accession>
<dbReference type="EMBL" id="AFCO01001858">
    <property type="protein sequence ID" value="EHC49354.1"/>
    <property type="molecule type" value="Genomic_DNA"/>
</dbReference>
<dbReference type="Proteomes" id="UP000003532">
    <property type="component" value="Unassembled WGS sequence"/>
</dbReference>
<proteinExistence type="predicted"/>
<dbReference type="PATRIC" id="fig|913075.3.peg.4479"/>
<dbReference type="BioCyc" id="SENT913075:G120P-795-MONOMER"/>
<evidence type="ECO:0000313" key="1">
    <source>
        <dbReference type="EMBL" id="EHC49354.1"/>
    </source>
</evidence>